<comment type="caution">
    <text evidence="1">The sequence shown here is derived from an EMBL/GenBank/DDBJ whole genome shotgun (WGS) entry which is preliminary data.</text>
</comment>
<dbReference type="EMBL" id="CM044707">
    <property type="protein sequence ID" value="KAI5655266.1"/>
    <property type="molecule type" value="Genomic_DNA"/>
</dbReference>
<gene>
    <name evidence="1" type="ORF">M9H77_32453</name>
</gene>
<evidence type="ECO:0000313" key="1">
    <source>
        <dbReference type="EMBL" id="KAI5655266.1"/>
    </source>
</evidence>
<sequence length="490" mass="55367">MEKSEKSENGNELHVVFLPFLTPSHMIPLVDAARLFASYSGIKATIITTPANAALFKAATDHDIKLGHKICVLTLNFPSIEVGLPEGIENFSAATSLEMLGKVAKGLSLLQQPMENLILEIRPNCIFSDMFYPWTNDVAAQLKIPRLLFYPTNFISHVVPYNLELYEPYKKVNSDSESFLIPGLPDKIEMKSSQLEDHVKTKTTFGEILKVIKESELHCYGVVHDTIYELEPQYVEYHKKVKGQKYWTIGPLFHFSNREKANDDTNHRHDCFDWLDTQEPDSVILICFGSIVRFTAAQLKQIALALEAANQPFIWVVRNTEKGEEQGEGERWLPDGFEERLKKENRGLIIRSWAPQLKILRHKAIGGFITHCGWNSLLEAITCGVPVITWPLFAEQFYNEKLIEIQEIGVRVGADVWHFTPVIESVVGSEQISEAIKRLMESSDESKKIRENAHKVSAIAKKAVVEGGSSHENLVSLIKELKSCSFGMNN</sequence>
<organism evidence="1 2">
    <name type="scientific">Catharanthus roseus</name>
    <name type="common">Madagascar periwinkle</name>
    <name type="synonym">Vinca rosea</name>
    <dbReference type="NCBI Taxonomy" id="4058"/>
    <lineage>
        <taxon>Eukaryota</taxon>
        <taxon>Viridiplantae</taxon>
        <taxon>Streptophyta</taxon>
        <taxon>Embryophyta</taxon>
        <taxon>Tracheophyta</taxon>
        <taxon>Spermatophyta</taxon>
        <taxon>Magnoliopsida</taxon>
        <taxon>eudicotyledons</taxon>
        <taxon>Gunneridae</taxon>
        <taxon>Pentapetalae</taxon>
        <taxon>asterids</taxon>
        <taxon>lamiids</taxon>
        <taxon>Gentianales</taxon>
        <taxon>Apocynaceae</taxon>
        <taxon>Rauvolfioideae</taxon>
        <taxon>Vinceae</taxon>
        <taxon>Catharanthinae</taxon>
        <taxon>Catharanthus</taxon>
    </lineage>
</organism>
<protein>
    <submittedName>
        <fullName evidence="1">Uncharacterized protein</fullName>
    </submittedName>
</protein>
<proteinExistence type="predicted"/>
<accession>A0ACC0A3W5</accession>
<keyword evidence="2" id="KW-1185">Reference proteome</keyword>
<name>A0ACC0A3W5_CATRO</name>
<dbReference type="Proteomes" id="UP001060085">
    <property type="component" value="Linkage Group LG07"/>
</dbReference>
<reference evidence="2" key="1">
    <citation type="journal article" date="2023" name="Nat. Plants">
        <title>Single-cell RNA sequencing provides a high-resolution roadmap for understanding the multicellular compartmentation of specialized metabolism.</title>
        <authorList>
            <person name="Sun S."/>
            <person name="Shen X."/>
            <person name="Li Y."/>
            <person name="Li Y."/>
            <person name="Wang S."/>
            <person name="Li R."/>
            <person name="Zhang H."/>
            <person name="Shen G."/>
            <person name="Guo B."/>
            <person name="Wei J."/>
            <person name="Xu J."/>
            <person name="St-Pierre B."/>
            <person name="Chen S."/>
            <person name="Sun C."/>
        </authorList>
    </citation>
    <scope>NUCLEOTIDE SEQUENCE [LARGE SCALE GENOMIC DNA]</scope>
</reference>
<evidence type="ECO:0000313" key="2">
    <source>
        <dbReference type="Proteomes" id="UP001060085"/>
    </source>
</evidence>